<keyword evidence="1" id="KW-0175">Coiled coil</keyword>
<evidence type="ECO:0000313" key="4">
    <source>
        <dbReference type="Proteomes" id="UP001493487"/>
    </source>
</evidence>
<evidence type="ECO:0000256" key="2">
    <source>
        <dbReference type="SAM" id="Phobius"/>
    </source>
</evidence>
<evidence type="ECO:0000313" key="3">
    <source>
        <dbReference type="EMBL" id="MEQ4482870.1"/>
    </source>
</evidence>
<keyword evidence="2" id="KW-0472">Membrane</keyword>
<dbReference type="EMBL" id="JASKHM010000005">
    <property type="protein sequence ID" value="MEQ4482870.1"/>
    <property type="molecule type" value="Genomic_DNA"/>
</dbReference>
<feature type="coiled-coil region" evidence="1">
    <location>
        <begin position="217"/>
        <end position="244"/>
    </location>
</feature>
<evidence type="ECO:0008006" key="5">
    <source>
        <dbReference type="Google" id="ProtNLM"/>
    </source>
</evidence>
<keyword evidence="2" id="KW-0812">Transmembrane</keyword>
<keyword evidence="2" id="KW-1133">Transmembrane helix</keyword>
<dbReference type="SUPFAM" id="SSF48452">
    <property type="entry name" value="TPR-like"/>
    <property type="match status" value="1"/>
</dbReference>
<comment type="caution">
    <text evidence="3">The sequence shown here is derived from an EMBL/GenBank/DDBJ whole genome shotgun (WGS) entry which is preliminary data.</text>
</comment>
<organism evidence="3 4">
    <name type="scientific">Cohnella silvisoli</name>
    <dbReference type="NCBI Taxonomy" id="2873699"/>
    <lineage>
        <taxon>Bacteria</taxon>
        <taxon>Bacillati</taxon>
        <taxon>Bacillota</taxon>
        <taxon>Bacilli</taxon>
        <taxon>Bacillales</taxon>
        <taxon>Paenibacillaceae</taxon>
        <taxon>Cohnella</taxon>
    </lineage>
</organism>
<feature type="transmembrane region" description="Helical" evidence="2">
    <location>
        <begin position="246"/>
        <end position="265"/>
    </location>
</feature>
<accession>A0ABV1KRZ9</accession>
<proteinExistence type="predicted"/>
<dbReference type="Proteomes" id="UP001493487">
    <property type="component" value="Unassembled WGS sequence"/>
</dbReference>
<reference evidence="3 4" key="1">
    <citation type="journal article" date="2023" name="Genome Announc.">
        <title>Pan-Genome Analyses of the Genus Cohnella and Proposal of the Novel Species Cohnella silvisoli sp. nov., Isolated from Forest Soil.</title>
        <authorList>
            <person name="Wang C."/>
            <person name="Mao L."/>
            <person name="Bao G."/>
            <person name="Zhu H."/>
        </authorList>
    </citation>
    <scope>NUCLEOTIDE SEQUENCE [LARGE SCALE GENOMIC DNA]</scope>
    <source>
        <strain evidence="3 4">NL03-T5-1</strain>
    </source>
</reference>
<feature type="coiled-coil region" evidence="1">
    <location>
        <begin position="299"/>
        <end position="326"/>
    </location>
</feature>
<dbReference type="InterPro" id="IPR011990">
    <property type="entry name" value="TPR-like_helical_dom_sf"/>
</dbReference>
<evidence type="ECO:0000256" key="1">
    <source>
        <dbReference type="SAM" id="Coils"/>
    </source>
</evidence>
<dbReference type="Gene3D" id="1.25.40.10">
    <property type="entry name" value="Tetratricopeptide repeat domain"/>
    <property type="match status" value="1"/>
</dbReference>
<dbReference type="RefSeq" id="WP_232185572.1">
    <property type="nucleotide sequence ID" value="NZ_JAIOAP010000005.1"/>
</dbReference>
<gene>
    <name evidence="3" type="ORF">QJS35_10720</name>
</gene>
<keyword evidence="4" id="KW-1185">Reference proteome</keyword>
<sequence length="586" mass="68209">MNQTRYKILTEYVPSEWIQGSPIEILKGTILLDQFEDTTALQLKLCNNSKKTINSVHIQIGCYDETGEAIRGDNIVYFAYQDLHIPPGTFFGDQQLVILPDRSVRKVVVIFVKTMFVDGVVFPFKGLQTRKLPVLKALPELGSDLFRELERILPENNPFARTFIPEMYSDDTWACTCGKINEIGDLQCVRCGRQRLKQLEVMNASYLQKSLNILKEQARKQEEMDALNRMKSDIERMKESKKERRIVIWIMSFTVLICAGLYEWYQIAEPRLHYTKALRQFEAGQFLEAKEAFLKLGDYKDAADRVNQAEDRMKQAAAQMKQTEYEQAIEARSNGYYVSSINAFASLGEYKDSKEQWKESVFQFAIHLLHDKKYTEALAQLEMIPSYRDHDEGRLEILYQNAVASLKAGNPVSAMTVLKGIVNYKNSKTLILECQYRIALNHHRDRKEIAEARQMFKQLGKYKDSAKQYEIAGKALLWQGKWYKLKYQEWFQERSGKRLVFNRTYGPFGKEPFNEYMEIDFYSQKLKPYSSDSNLTEEFVISGKKLISDFHGSKETYTLSGNKLILKSNHYIETYVREDKMNEVKP</sequence>
<name>A0ABV1KRZ9_9BACL</name>
<protein>
    <recommendedName>
        <fullName evidence="5">Tetratricopeptide repeat protein</fullName>
    </recommendedName>
</protein>